<dbReference type="InterPro" id="IPR053716">
    <property type="entry name" value="Flag_assembly_chemotaxis_eff"/>
</dbReference>
<dbReference type="Proteomes" id="UP000183529">
    <property type="component" value="Unassembled WGS sequence"/>
</dbReference>
<evidence type="ECO:0000256" key="3">
    <source>
        <dbReference type="ARBA" id="ARBA00020392"/>
    </source>
</evidence>
<dbReference type="GO" id="GO:0003774">
    <property type="term" value="F:cytoskeletal motor activity"/>
    <property type="evidence" value="ECO:0007669"/>
    <property type="project" value="InterPro"/>
</dbReference>
<evidence type="ECO:0000256" key="8">
    <source>
        <dbReference type="ARBA" id="ARBA00022927"/>
    </source>
</evidence>
<evidence type="ECO:0000256" key="9">
    <source>
        <dbReference type="ARBA" id="ARBA00023136"/>
    </source>
</evidence>
<comment type="caution">
    <text evidence="12">The sequence shown here is derived from an EMBL/GenBank/DDBJ whole genome shotgun (WGS) entry which is preliminary data.</text>
</comment>
<evidence type="ECO:0000313" key="12">
    <source>
        <dbReference type="EMBL" id="SEJ46964.1"/>
    </source>
</evidence>
<dbReference type="GO" id="GO:0071973">
    <property type="term" value="P:bacterial-type flagellum-dependent cell motility"/>
    <property type="evidence" value="ECO:0007669"/>
    <property type="project" value="InterPro"/>
</dbReference>
<evidence type="ECO:0000256" key="4">
    <source>
        <dbReference type="ARBA" id="ARBA00022448"/>
    </source>
</evidence>
<dbReference type="GO" id="GO:0005886">
    <property type="term" value="C:plasma membrane"/>
    <property type="evidence" value="ECO:0007669"/>
    <property type="project" value="UniProtKB-SubCell"/>
</dbReference>
<keyword evidence="4" id="KW-0813">Transport</keyword>
<sequence length="152" mass="17603">MMTRQTALQTLIGLAQDDVDAATQKLGRVQRERAEIEKQLKSLIDYRDEYHTRFTESARKGMAAGNVRNFQAFIDTLDAAIEQQRRLLEQATQRVEATKPEWLRTKQKLGSYEVLQSRQDAVQARVEAKREQRDSDEFAARALRMRASQHHS</sequence>
<evidence type="ECO:0000256" key="10">
    <source>
        <dbReference type="ARBA" id="ARBA00023225"/>
    </source>
</evidence>
<evidence type="ECO:0000256" key="5">
    <source>
        <dbReference type="ARBA" id="ARBA00022475"/>
    </source>
</evidence>
<dbReference type="PANTHER" id="PTHR38786">
    <property type="entry name" value="FLAGELLAR FLIJ PROTEIN"/>
    <property type="match status" value="1"/>
</dbReference>
<keyword evidence="5" id="KW-1003">Cell membrane</keyword>
<dbReference type="Gene3D" id="1.10.287.1700">
    <property type="match status" value="1"/>
</dbReference>
<dbReference type="GO" id="GO:0006935">
    <property type="term" value="P:chemotaxis"/>
    <property type="evidence" value="ECO:0007669"/>
    <property type="project" value="UniProtKB-KW"/>
</dbReference>
<dbReference type="InterPro" id="IPR018006">
    <property type="entry name" value="Flag_FliJ_proteobac"/>
</dbReference>
<organism evidence="12 13">
    <name type="scientific">Paraburkholderia tropica</name>
    <dbReference type="NCBI Taxonomy" id="92647"/>
    <lineage>
        <taxon>Bacteria</taxon>
        <taxon>Pseudomonadati</taxon>
        <taxon>Pseudomonadota</taxon>
        <taxon>Betaproteobacteria</taxon>
        <taxon>Burkholderiales</taxon>
        <taxon>Burkholderiaceae</taxon>
        <taxon>Paraburkholderia</taxon>
    </lineage>
</organism>
<proteinExistence type="inferred from homology"/>
<keyword evidence="9" id="KW-0472">Membrane</keyword>
<dbReference type="AlphaFoldDB" id="A0AAQ1JTG5"/>
<dbReference type="GO" id="GO:0015031">
    <property type="term" value="P:protein transport"/>
    <property type="evidence" value="ECO:0007669"/>
    <property type="project" value="UniProtKB-KW"/>
</dbReference>
<keyword evidence="8" id="KW-0653">Protein transport</keyword>
<dbReference type="GO" id="GO:0044781">
    <property type="term" value="P:bacterial-type flagellum organization"/>
    <property type="evidence" value="ECO:0007669"/>
    <property type="project" value="UniProtKB-KW"/>
</dbReference>
<gene>
    <name evidence="12" type="ORF">SAMN05216550_10579</name>
</gene>
<dbReference type="Pfam" id="PF02050">
    <property type="entry name" value="FliJ"/>
    <property type="match status" value="1"/>
</dbReference>
<evidence type="ECO:0000256" key="2">
    <source>
        <dbReference type="ARBA" id="ARBA00010004"/>
    </source>
</evidence>
<protein>
    <recommendedName>
        <fullName evidence="3">Flagellar FliJ protein</fullName>
    </recommendedName>
</protein>
<dbReference type="PANTHER" id="PTHR38786:SF1">
    <property type="entry name" value="FLAGELLAR FLIJ PROTEIN"/>
    <property type="match status" value="1"/>
</dbReference>
<name>A0AAQ1JTG5_9BURK</name>
<keyword evidence="10" id="KW-1006">Bacterial flagellum protein export</keyword>
<dbReference type="InterPro" id="IPR012823">
    <property type="entry name" value="Flagell_FliJ"/>
</dbReference>
<dbReference type="NCBIfam" id="TIGR02473">
    <property type="entry name" value="flagell_FliJ"/>
    <property type="match status" value="1"/>
</dbReference>
<comment type="subcellular location">
    <subcellularLocation>
        <location evidence="1">Cell membrane</location>
        <topology evidence="1">Peripheral membrane protein</topology>
        <orientation evidence="1">Cytoplasmic side</orientation>
    </subcellularLocation>
</comment>
<keyword evidence="12" id="KW-0282">Flagellum</keyword>
<evidence type="ECO:0000256" key="7">
    <source>
        <dbReference type="ARBA" id="ARBA00022795"/>
    </source>
</evidence>
<accession>A0AAQ1JTG5</accession>
<keyword evidence="7" id="KW-1005">Bacterial flagellum biogenesis</keyword>
<dbReference type="EMBL" id="FNZM01000005">
    <property type="protein sequence ID" value="SEJ46964.1"/>
    <property type="molecule type" value="Genomic_DNA"/>
</dbReference>
<comment type="similarity">
    <text evidence="2">Belongs to the FliJ family.</text>
</comment>
<evidence type="ECO:0000256" key="6">
    <source>
        <dbReference type="ARBA" id="ARBA00022500"/>
    </source>
</evidence>
<reference evidence="12 13" key="1">
    <citation type="submission" date="2016-10" db="EMBL/GenBank/DDBJ databases">
        <authorList>
            <person name="Varghese N."/>
            <person name="Submissions S."/>
        </authorList>
    </citation>
    <scope>NUCLEOTIDE SEQUENCE [LARGE SCALE GENOMIC DNA]</scope>
    <source>
        <strain evidence="12 13">LMG 22274</strain>
    </source>
</reference>
<evidence type="ECO:0000256" key="11">
    <source>
        <dbReference type="SAM" id="Coils"/>
    </source>
</evidence>
<dbReference type="GO" id="GO:0009288">
    <property type="term" value="C:bacterial-type flagellum"/>
    <property type="evidence" value="ECO:0007669"/>
    <property type="project" value="InterPro"/>
</dbReference>
<feature type="coiled-coil region" evidence="11">
    <location>
        <begin position="19"/>
        <end position="49"/>
    </location>
</feature>
<keyword evidence="6" id="KW-0145">Chemotaxis</keyword>
<evidence type="ECO:0000313" key="13">
    <source>
        <dbReference type="Proteomes" id="UP000183529"/>
    </source>
</evidence>
<keyword evidence="12" id="KW-0966">Cell projection</keyword>
<dbReference type="PIRSF" id="PIRSF019404">
    <property type="entry name" value="FliJ"/>
    <property type="match status" value="1"/>
</dbReference>
<dbReference type="PRINTS" id="PR01004">
    <property type="entry name" value="FLGFLIJ"/>
</dbReference>
<evidence type="ECO:0000256" key="1">
    <source>
        <dbReference type="ARBA" id="ARBA00004413"/>
    </source>
</evidence>
<feature type="coiled-coil region" evidence="11">
    <location>
        <begin position="74"/>
        <end position="132"/>
    </location>
</feature>
<dbReference type="InterPro" id="IPR052570">
    <property type="entry name" value="FliJ"/>
</dbReference>
<keyword evidence="12" id="KW-0969">Cilium</keyword>
<keyword evidence="11" id="KW-0175">Coiled coil</keyword>